<keyword evidence="2" id="KW-1185">Reference proteome</keyword>
<name>A0A167W850_9HYPO</name>
<protein>
    <submittedName>
        <fullName evidence="1">Uncharacterized protein</fullName>
    </submittedName>
</protein>
<dbReference type="AlphaFoldDB" id="A0A167W850"/>
<accession>A0A167W850</accession>
<comment type="caution">
    <text evidence="1">The sequence shown here is derived from an EMBL/GenBank/DDBJ whole genome shotgun (WGS) entry which is preliminary data.</text>
</comment>
<dbReference type="OrthoDB" id="5222372at2759"/>
<evidence type="ECO:0000313" key="1">
    <source>
        <dbReference type="EMBL" id="OAA63455.1"/>
    </source>
</evidence>
<dbReference type="EMBL" id="AZHD01000005">
    <property type="protein sequence ID" value="OAA63455.1"/>
    <property type="molecule type" value="Genomic_DNA"/>
</dbReference>
<gene>
    <name evidence="1" type="ORF">SPI_03618</name>
</gene>
<reference evidence="1 2" key="1">
    <citation type="journal article" date="2016" name="Genome Biol. Evol.">
        <title>Divergent and convergent evolution of fungal pathogenicity.</title>
        <authorList>
            <person name="Shang Y."/>
            <person name="Xiao G."/>
            <person name="Zheng P."/>
            <person name="Cen K."/>
            <person name="Zhan S."/>
            <person name="Wang C."/>
        </authorList>
    </citation>
    <scope>NUCLEOTIDE SEQUENCE [LARGE SCALE GENOMIC DNA]</scope>
    <source>
        <strain evidence="1 2">RCEF 264</strain>
    </source>
</reference>
<evidence type="ECO:0000313" key="2">
    <source>
        <dbReference type="Proteomes" id="UP000076874"/>
    </source>
</evidence>
<dbReference type="Proteomes" id="UP000076874">
    <property type="component" value="Unassembled WGS sequence"/>
</dbReference>
<sequence length="216" mass="23053">MDPKSSGILPDGIYEQFHHQIRQHGHELLAFVAQELRGPPPGISITLERLELPVSQVNWLWLVGSTDPATEQAVLRFFQTDAGKKALMCEAPDAVEFKLASTLLRLAPPSPADDPVLPADLAAAAAPLRGDEECMILTEAPPHPICVPAHTGGWLQVAPHTQFSQVSVFSLQGQAPAHTGILRAWLVHTTASTVHGHVAAIVGARSVLVTPLTGHA</sequence>
<proteinExistence type="predicted"/>
<organism evidence="1 2">
    <name type="scientific">Niveomyces insectorum RCEF 264</name>
    <dbReference type="NCBI Taxonomy" id="1081102"/>
    <lineage>
        <taxon>Eukaryota</taxon>
        <taxon>Fungi</taxon>
        <taxon>Dikarya</taxon>
        <taxon>Ascomycota</taxon>
        <taxon>Pezizomycotina</taxon>
        <taxon>Sordariomycetes</taxon>
        <taxon>Hypocreomycetidae</taxon>
        <taxon>Hypocreales</taxon>
        <taxon>Cordycipitaceae</taxon>
        <taxon>Niveomyces</taxon>
    </lineage>
</organism>